<evidence type="ECO:0000256" key="3">
    <source>
        <dbReference type="RuleBase" id="RU004508"/>
    </source>
</evidence>
<dbReference type="Gene3D" id="3.40.640.10">
    <property type="entry name" value="Type I PLP-dependent aspartate aminotransferase-like (Major domain)"/>
    <property type="match status" value="1"/>
</dbReference>
<evidence type="ECO:0000313" key="4">
    <source>
        <dbReference type="EMBL" id="TRT56202.1"/>
    </source>
</evidence>
<dbReference type="GO" id="GO:0008483">
    <property type="term" value="F:transaminase activity"/>
    <property type="evidence" value="ECO:0007669"/>
    <property type="project" value="UniProtKB-KW"/>
</dbReference>
<protein>
    <submittedName>
        <fullName evidence="4">DegT/DnrJ/EryC1/StrS family aminotransferase</fullName>
    </submittedName>
</protein>
<dbReference type="SUPFAM" id="SSF53383">
    <property type="entry name" value="PLP-dependent transferases"/>
    <property type="match status" value="1"/>
</dbReference>
<dbReference type="InterPro" id="IPR000653">
    <property type="entry name" value="DegT/StrS_aminotransferase"/>
</dbReference>
<dbReference type="GO" id="GO:0030170">
    <property type="term" value="F:pyridoxal phosphate binding"/>
    <property type="evidence" value="ECO:0007669"/>
    <property type="project" value="TreeGrafter"/>
</dbReference>
<evidence type="ECO:0000313" key="5">
    <source>
        <dbReference type="Proteomes" id="UP000316443"/>
    </source>
</evidence>
<dbReference type="CDD" id="cd00616">
    <property type="entry name" value="AHBA_syn"/>
    <property type="match status" value="1"/>
</dbReference>
<dbReference type="AlphaFoldDB" id="A0A551Y5G1"/>
<accession>A0A551Y5G1</accession>
<evidence type="ECO:0000256" key="1">
    <source>
        <dbReference type="PIRSR" id="PIRSR000390-1"/>
    </source>
</evidence>
<keyword evidence="4" id="KW-0032">Aminotransferase</keyword>
<dbReference type="GO" id="GO:0000271">
    <property type="term" value="P:polysaccharide biosynthetic process"/>
    <property type="evidence" value="ECO:0007669"/>
    <property type="project" value="TreeGrafter"/>
</dbReference>
<sequence>MIPVFEPYFGEEEINAVVAALKRGEISGTFGQSILQFEQEFAQYCGCKYGIAVSSGTTALQLAVKAAGIGSGDEVLVSASTNIATALAAYHNGAVPVPVDSEDITWNLNLDLIESLITPRTKAIIPVHLYGHPVDMHRLCEIAKQHNLVVIEDCAESHGATCRGKMTGSFGDMGCFSFYANKIITTGEGGMVVTNDEALAERLRLLRNLAFTKPRFRHEVAGYNFRMTGYQAAMGLAQLQKLEMIVEEKRRVAHTYNRYLSDIPGLQLPVETDWARNVYWMYAVVVKPEFGISRDQLMARLREEGIDTRTFFCPMNQQPCFQSQPGFREVSCPVADKLWETGLYLPSSCTLTEATIESIAESIQLAAQQAKATIKA</sequence>
<dbReference type="PANTHER" id="PTHR30244">
    <property type="entry name" value="TRANSAMINASE"/>
    <property type="match status" value="1"/>
</dbReference>
<gene>
    <name evidence="4" type="ORF">EWV85_08350</name>
</gene>
<dbReference type="Proteomes" id="UP000316443">
    <property type="component" value="Unassembled WGS sequence"/>
</dbReference>
<feature type="active site" description="Proton acceptor" evidence="1">
    <location>
        <position position="182"/>
    </location>
</feature>
<dbReference type="InterPro" id="IPR015424">
    <property type="entry name" value="PyrdxlP-dep_Trfase"/>
</dbReference>
<name>A0A551Y5G1_MICAE</name>
<proteinExistence type="inferred from homology"/>
<comment type="caution">
    <text evidence="4">The sequence shown here is derived from an EMBL/GenBank/DDBJ whole genome shotgun (WGS) entry which is preliminary data.</text>
</comment>
<dbReference type="InterPro" id="IPR015421">
    <property type="entry name" value="PyrdxlP-dep_Trfase_major"/>
</dbReference>
<feature type="modified residue" description="N6-(pyridoxal phosphate)lysine" evidence="2">
    <location>
        <position position="182"/>
    </location>
</feature>
<evidence type="ECO:0000256" key="2">
    <source>
        <dbReference type="PIRSR" id="PIRSR000390-2"/>
    </source>
</evidence>
<reference evidence="4 5" key="1">
    <citation type="submission" date="2019-01" db="EMBL/GenBank/DDBJ databases">
        <title>Coherence of Microcystis species and biogeography revealed through population genomics.</title>
        <authorList>
            <person name="Perez-Carrascal O.M."/>
            <person name="Terrat Y."/>
            <person name="Giani A."/>
            <person name="Fortin N."/>
            <person name="Tromas N."/>
            <person name="Shapiro B.J."/>
        </authorList>
    </citation>
    <scope>NUCLEOTIDE SEQUENCE [LARGE SCALE GENOMIC DNA]</scope>
    <source>
        <strain evidence="4">Ma_QC_C_20070703_M131</strain>
    </source>
</reference>
<dbReference type="Gene3D" id="3.90.1150.10">
    <property type="entry name" value="Aspartate Aminotransferase, domain 1"/>
    <property type="match status" value="1"/>
</dbReference>
<keyword evidence="2 3" id="KW-0663">Pyridoxal phosphate</keyword>
<dbReference type="EMBL" id="SFCA01000089">
    <property type="protein sequence ID" value="TRT56202.1"/>
    <property type="molecule type" value="Genomic_DNA"/>
</dbReference>
<comment type="similarity">
    <text evidence="3">Belongs to the DegT/DnrJ/EryC1 family.</text>
</comment>
<dbReference type="PIRSF" id="PIRSF000390">
    <property type="entry name" value="PLP_StrS"/>
    <property type="match status" value="1"/>
</dbReference>
<dbReference type="InterPro" id="IPR015422">
    <property type="entry name" value="PyrdxlP-dep_Trfase_small"/>
</dbReference>
<organism evidence="4 5">
    <name type="scientific">Microcystis aeruginosa Ma_QC_C_20070703_M131</name>
    <dbReference type="NCBI Taxonomy" id="2486263"/>
    <lineage>
        <taxon>Bacteria</taxon>
        <taxon>Bacillati</taxon>
        <taxon>Cyanobacteriota</taxon>
        <taxon>Cyanophyceae</taxon>
        <taxon>Oscillatoriophycideae</taxon>
        <taxon>Chroococcales</taxon>
        <taxon>Microcystaceae</taxon>
        <taxon>Microcystis</taxon>
    </lineage>
</organism>
<dbReference type="Pfam" id="PF01041">
    <property type="entry name" value="DegT_DnrJ_EryC1"/>
    <property type="match status" value="1"/>
</dbReference>
<dbReference type="PANTHER" id="PTHR30244:SF34">
    <property type="entry name" value="DTDP-4-AMINO-4,6-DIDEOXYGALACTOSE TRANSAMINASE"/>
    <property type="match status" value="1"/>
</dbReference>
<keyword evidence="4" id="KW-0808">Transferase</keyword>